<keyword evidence="6" id="KW-1015">Disulfide bond</keyword>
<feature type="region of interest" description="Disordered" evidence="8">
    <location>
        <begin position="51"/>
        <end position="90"/>
    </location>
</feature>
<keyword evidence="4 7" id="KW-0430">Lectin</keyword>
<dbReference type="PANTHER" id="PTHR15414">
    <property type="entry name" value="OS-9-RELATED"/>
    <property type="match status" value="1"/>
</dbReference>
<feature type="domain" description="MRH" evidence="10">
    <location>
        <begin position="152"/>
        <end position="294"/>
    </location>
</feature>
<feature type="signal peptide" evidence="9">
    <location>
        <begin position="1"/>
        <end position="16"/>
    </location>
</feature>
<reference evidence="11 12" key="1">
    <citation type="submission" date="2024-07" db="EMBL/GenBank/DDBJ databases">
        <title>Draft sequence of the Neodothiora populina.</title>
        <authorList>
            <person name="Drown D.D."/>
            <person name="Schuette U.S."/>
            <person name="Buechlein A.B."/>
            <person name="Rusch D.R."/>
            <person name="Winton L.W."/>
            <person name="Adams G.A."/>
        </authorList>
    </citation>
    <scope>NUCLEOTIDE SEQUENCE [LARGE SCALE GENOMIC DNA]</scope>
    <source>
        <strain evidence="11 12">CPC 39397</strain>
    </source>
</reference>
<feature type="compositionally biased region" description="Basic and acidic residues" evidence="8">
    <location>
        <begin position="79"/>
        <end position="90"/>
    </location>
</feature>
<keyword evidence="5 7" id="KW-0256">Endoplasmic reticulum</keyword>
<comment type="similarity">
    <text evidence="2 7">Belongs to the OS-9 family.</text>
</comment>
<keyword evidence="12" id="KW-1185">Reference proteome</keyword>
<dbReference type="SUPFAM" id="SSF50911">
    <property type="entry name" value="Mannose 6-phosphate receptor domain"/>
    <property type="match status" value="1"/>
</dbReference>
<sequence length="493" mass="54797">MRSFWALPAVLRVVLASQHVFSVQDDVLAYPQFEIIYSDDYLTEAQAQALRNGDHKEHQESIIQDPTSETDIALNGGNTHDDDDSKHAQKDPLKYEYEEMILGNRRYSCRIPIIDVAAGRPDANQTLTKQEEEKELARANDRGWELLQGMQGSCVYFWSGWWSYQYCYGKGVKQFHQLPPSQGIPAYPPVEDPGVTGFTLGSVEESLPKEMKGVAKSKTGQASKALGTLETRGENRYLVQRLGGGTVCDLTGRERRVEVQFHCDPTSSDKISGIKEIATCAYLMIIKTPRLCNDVAFLPPRKDKPNTISCSPVIAEDQIADYEKELKEAQRHEDHGDHIENPFEEPQSKPPPVIGGIMLGAHKWVSEDAHIQRSAIVGGGKETFVETIADSMGKLMSPEQLKKMGLGDAKSVEELKKELEKIADGQAWKLDVFDTPQGREYRGVLLGDEDKDEEGRGSDEGKGGEDGEDRRSDVEDSEGGGEAGSEETYKDEL</sequence>
<feature type="chain" id="PRO_5047011631" description="Endoplasmic reticulum lectin" evidence="9">
    <location>
        <begin position="17"/>
        <end position="493"/>
    </location>
</feature>
<evidence type="ECO:0000313" key="11">
    <source>
        <dbReference type="EMBL" id="KAL1297674.1"/>
    </source>
</evidence>
<dbReference type="PROSITE" id="PS51914">
    <property type="entry name" value="MRH"/>
    <property type="match status" value="1"/>
</dbReference>
<feature type="region of interest" description="Disordered" evidence="8">
    <location>
        <begin position="439"/>
        <end position="493"/>
    </location>
</feature>
<dbReference type="InterPro" id="IPR012913">
    <property type="entry name" value="OS9-like_dom"/>
</dbReference>
<dbReference type="InterPro" id="IPR044865">
    <property type="entry name" value="MRH_dom"/>
</dbReference>
<dbReference type="EMBL" id="JBFMKM010000014">
    <property type="protein sequence ID" value="KAL1297674.1"/>
    <property type="molecule type" value="Genomic_DNA"/>
</dbReference>
<protein>
    <recommendedName>
        <fullName evidence="7">Endoplasmic reticulum lectin</fullName>
    </recommendedName>
    <alternativeName>
        <fullName evidence="7">Protein OS-9 homolog</fullName>
    </alternativeName>
</protein>
<evidence type="ECO:0000313" key="12">
    <source>
        <dbReference type="Proteomes" id="UP001562354"/>
    </source>
</evidence>
<evidence type="ECO:0000256" key="6">
    <source>
        <dbReference type="ARBA" id="ARBA00023157"/>
    </source>
</evidence>
<name>A0ABR3P4F6_9PEZI</name>
<keyword evidence="7" id="KW-0472">Membrane</keyword>
<dbReference type="Pfam" id="PF07915">
    <property type="entry name" value="PRKCSH"/>
    <property type="match status" value="1"/>
</dbReference>
<feature type="compositionally biased region" description="Polar residues" evidence="8">
    <location>
        <begin position="61"/>
        <end position="70"/>
    </location>
</feature>
<evidence type="ECO:0000256" key="8">
    <source>
        <dbReference type="SAM" id="MobiDB-lite"/>
    </source>
</evidence>
<proteinExistence type="inferred from homology"/>
<gene>
    <name evidence="11" type="ORF">AAFC00_006226</name>
</gene>
<evidence type="ECO:0000259" key="10">
    <source>
        <dbReference type="PROSITE" id="PS51914"/>
    </source>
</evidence>
<comment type="function">
    <text evidence="7">Lectin involved in the quality control of the secretory pathway. As a member of the endoplasmic reticulum-associated degradation lumenal (ERAD-L) surveillance system, targets misfolded endoplasmic reticulum lumenal glycoproteins for degradation.</text>
</comment>
<dbReference type="GeneID" id="95979925"/>
<comment type="subcellular location">
    <subcellularLocation>
        <location evidence="1 7">Endoplasmic reticulum membrane</location>
        <topology evidence="1 7">Peripheral membrane protein</topology>
        <orientation evidence="1 7">Lumenal side</orientation>
    </subcellularLocation>
</comment>
<keyword evidence="3 9" id="KW-0732">Signal</keyword>
<comment type="caution">
    <text evidence="11">The sequence shown here is derived from an EMBL/GenBank/DDBJ whole genome shotgun (WGS) entry which is preliminary data.</text>
</comment>
<evidence type="ECO:0000256" key="4">
    <source>
        <dbReference type="ARBA" id="ARBA00022734"/>
    </source>
</evidence>
<dbReference type="InterPro" id="IPR009011">
    <property type="entry name" value="Man6P_isomerase_rcpt-bd_dom_sf"/>
</dbReference>
<feature type="region of interest" description="Disordered" evidence="8">
    <location>
        <begin position="329"/>
        <end position="350"/>
    </location>
</feature>
<feature type="compositionally biased region" description="Basic and acidic residues" evidence="8">
    <location>
        <begin position="453"/>
        <end position="474"/>
    </location>
</feature>
<dbReference type="InterPro" id="IPR045149">
    <property type="entry name" value="OS-9-like"/>
</dbReference>
<evidence type="ECO:0000256" key="3">
    <source>
        <dbReference type="ARBA" id="ARBA00022729"/>
    </source>
</evidence>
<feature type="compositionally biased region" description="Basic and acidic residues" evidence="8">
    <location>
        <begin position="329"/>
        <end position="341"/>
    </location>
</feature>
<dbReference type="PANTHER" id="PTHR15414:SF0">
    <property type="entry name" value="ENDOPLASMIC RETICULUM LECTIN 1"/>
    <property type="match status" value="1"/>
</dbReference>
<evidence type="ECO:0000256" key="7">
    <source>
        <dbReference type="RuleBase" id="RU369099"/>
    </source>
</evidence>
<evidence type="ECO:0000256" key="1">
    <source>
        <dbReference type="ARBA" id="ARBA00004367"/>
    </source>
</evidence>
<dbReference type="Proteomes" id="UP001562354">
    <property type="component" value="Unassembled WGS sequence"/>
</dbReference>
<evidence type="ECO:0000256" key="9">
    <source>
        <dbReference type="SAM" id="SignalP"/>
    </source>
</evidence>
<evidence type="ECO:0000256" key="5">
    <source>
        <dbReference type="ARBA" id="ARBA00022824"/>
    </source>
</evidence>
<dbReference type="Gene3D" id="2.70.130.10">
    <property type="entry name" value="Mannose-6-phosphate receptor binding domain"/>
    <property type="match status" value="1"/>
</dbReference>
<evidence type="ECO:0000256" key="2">
    <source>
        <dbReference type="ARBA" id="ARBA00009918"/>
    </source>
</evidence>
<dbReference type="RefSeq" id="XP_069197356.1">
    <property type="nucleotide sequence ID" value="XM_069346146.1"/>
</dbReference>
<organism evidence="11 12">
    <name type="scientific">Neodothiora populina</name>
    <dbReference type="NCBI Taxonomy" id="2781224"/>
    <lineage>
        <taxon>Eukaryota</taxon>
        <taxon>Fungi</taxon>
        <taxon>Dikarya</taxon>
        <taxon>Ascomycota</taxon>
        <taxon>Pezizomycotina</taxon>
        <taxon>Dothideomycetes</taxon>
        <taxon>Dothideomycetidae</taxon>
        <taxon>Dothideales</taxon>
        <taxon>Dothioraceae</taxon>
        <taxon>Neodothiora</taxon>
    </lineage>
</organism>
<accession>A0ABR3P4F6</accession>